<name>A0ABN3C2Y8_9ACTN</name>
<feature type="region of interest" description="Disordered" evidence="1">
    <location>
        <begin position="93"/>
        <end position="128"/>
    </location>
</feature>
<dbReference type="Proteomes" id="UP001501391">
    <property type="component" value="Unassembled WGS sequence"/>
</dbReference>
<organism evidence="2 3">
    <name type="scientific">Streptomyces bangladeshensis</name>
    <dbReference type="NCBI Taxonomy" id="295352"/>
    <lineage>
        <taxon>Bacteria</taxon>
        <taxon>Bacillati</taxon>
        <taxon>Actinomycetota</taxon>
        <taxon>Actinomycetes</taxon>
        <taxon>Kitasatosporales</taxon>
        <taxon>Streptomycetaceae</taxon>
        <taxon>Streptomyces</taxon>
    </lineage>
</organism>
<protein>
    <submittedName>
        <fullName evidence="2">Uncharacterized protein</fullName>
    </submittedName>
</protein>
<gene>
    <name evidence="2" type="ORF">GCM10009787_67480</name>
</gene>
<evidence type="ECO:0000256" key="1">
    <source>
        <dbReference type="SAM" id="MobiDB-lite"/>
    </source>
</evidence>
<sequence length="128" mass="13280">MAADTAAGFGAAARDGAAGPPPLCPACAVHTEVTAATAVTPTAAATTRPYHPRPPCRAMSFRPLPSAVRAVPMPCAPGRTERNEHGIRLLRITDNSAAVPRQSPAARGPEIAGRPVRPVDAPPYLRFQ</sequence>
<accession>A0ABN3C2Y8</accession>
<evidence type="ECO:0000313" key="3">
    <source>
        <dbReference type="Proteomes" id="UP001501391"/>
    </source>
</evidence>
<feature type="region of interest" description="Disordered" evidence="1">
    <location>
        <begin position="1"/>
        <end position="20"/>
    </location>
</feature>
<proteinExistence type="predicted"/>
<comment type="caution">
    <text evidence="2">The sequence shown here is derived from an EMBL/GenBank/DDBJ whole genome shotgun (WGS) entry which is preliminary data.</text>
</comment>
<dbReference type="EMBL" id="BAAAOQ010000029">
    <property type="protein sequence ID" value="GAA2203634.1"/>
    <property type="molecule type" value="Genomic_DNA"/>
</dbReference>
<keyword evidence="3" id="KW-1185">Reference proteome</keyword>
<reference evidence="2 3" key="1">
    <citation type="journal article" date="2019" name="Int. J. Syst. Evol. Microbiol.">
        <title>The Global Catalogue of Microorganisms (GCM) 10K type strain sequencing project: providing services to taxonomists for standard genome sequencing and annotation.</title>
        <authorList>
            <consortium name="The Broad Institute Genomics Platform"/>
            <consortium name="The Broad Institute Genome Sequencing Center for Infectious Disease"/>
            <person name="Wu L."/>
            <person name="Ma J."/>
        </authorList>
    </citation>
    <scope>NUCLEOTIDE SEQUENCE [LARGE SCALE GENOMIC DNA]</scope>
    <source>
        <strain evidence="2 3">JCM 14924</strain>
    </source>
</reference>
<evidence type="ECO:0000313" key="2">
    <source>
        <dbReference type="EMBL" id="GAA2203634.1"/>
    </source>
</evidence>
<feature type="compositionally biased region" description="Low complexity" evidence="1">
    <location>
        <begin position="1"/>
        <end position="18"/>
    </location>
</feature>